<reference evidence="3" key="1">
    <citation type="submission" date="2021-01" db="EMBL/GenBank/DDBJ databases">
        <authorList>
            <person name="Corre E."/>
            <person name="Pelletier E."/>
            <person name="Niang G."/>
            <person name="Scheremetjew M."/>
            <person name="Finn R."/>
            <person name="Kale V."/>
            <person name="Holt S."/>
            <person name="Cochrane G."/>
            <person name="Meng A."/>
            <person name="Brown T."/>
            <person name="Cohen L."/>
        </authorList>
    </citation>
    <scope>NUCLEOTIDE SEQUENCE</scope>
    <source>
        <strain evidence="3">Grunow 1884</strain>
    </source>
</reference>
<accession>A0A6U1WNQ3</accession>
<feature type="region of interest" description="Disordered" evidence="1">
    <location>
        <begin position="1"/>
        <end position="60"/>
    </location>
</feature>
<evidence type="ECO:0000313" key="2">
    <source>
        <dbReference type="EMBL" id="CAD9345703.1"/>
    </source>
</evidence>
<dbReference type="EMBL" id="HBGO01022960">
    <property type="protein sequence ID" value="CAD9345705.1"/>
    <property type="molecule type" value="Transcribed_RNA"/>
</dbReference>
<name>A0A6U1WNQ3_TRICV</name>
<protein>
    <submittedName>
        <fullName evidence="3">Uncharacterized protein</fullName>
    </submittedName>
</protein>
<feature type="compositionally biased region" description="Basic residues" evidence="1">
    <location>
        <begin position="92"/>
        <end position="107"/>
    </location>
</feature>
<evidence type="ECO:0000256" key="1">
    <source>
        <dbReference type="SAM" id="MobiDB-lite"/>
    </source>
</evidence>
<feature type="region of interest" description="Disordered" evidence="1">
    <location>
        <begin position="77"/>
        <end position="107"/>
    </location>
</feature>
<gene>
    <name evidence="2" type="ORF">OSIN01602_LOCUS13202</name>
    <name evidence="3" type="ORF">OSIN01602_LOCUS13203</name>
</gene>
<dbReference type="AlphaFoldDB" id="A0A6U1WNQ3"/>
<feature type="compositionally biased region" description="Basic and acidic residues" evidence="1">
    <location>
        <begin position="1"/>
        <end position="12"/>
    </location>
</feature>
<organism evidence="3">
    <name type="scientific">Trieres chinensis</name>
    <name type="common">Marine centric diatom</name>
    <name type="synonym">Odontella sinensis</name>
    <dbReference type="NCBI Taxonomy" id="1514140"/>
    <lineage>
        <taxon>Eukaryota</taxon>
        <taxon>Sar</taxon>
        <taxon>Stramenopiles</taxon>
        <taxon>Ochrophyta</taxon>
        <taxon>Bacillariophyta</taxon>
        <taxon>Mediophyceae</taxon>
        <taxon>Biddulphiophycidae</taxon>
        <taxon>Eupodiscales</taxon>
        <taxon>Parodontellaceae</taxon>
        <taxon>Trieres</taxon>
    </lineage>
</organism>
<feature type="compositionally biased region" description="Acidic residues" evidence="1">
    <location>
        <begin position="30"/>
        <end position="40"/>
    </location>
</feature>
<evidence type="ECO:0000313" key="3">
    <source>
        <dbReference type="EMBL" id="CAD9345705.1"/>
    </source>
</evidence>
<dbReference type="EMBL" id="HBGO01022958">
    <property type="protein sequence ID" value="CAD9345703.1"/>
    <property type="molecule type" value="Transcribed_RNA"/>
</dbReference>
<proteinExistence type="predicted"/>
<sequence>MEGEMDDKRKPGEAGSGGKDGGDDWGGLSEVDEEEEEGEAAAEGRTKDAGAVGTAGTKNPHDNFCCVHFEIGCTYCASGQNPIFPHPPTGGRKGHAKGKKRKKGRRR</sequence>